<dbReference type="InterPro" id="IPR011032">
    <property type="entry name" value="GroES-like_sf"/>
</dbReference>
<dbReference type="Pfam" id="PF13602">
    <property type="entry name" value="ADH_zinc_N_2"/>
    <property type="match status" value="1"/>
</dbReference>
<dbReference type="Gene3D" id="3.90.180.10">
    <property type="entry name" value="Medium-chain alcohol dehydrogenases, catalytic domain"/>
    <property type="match status" value="1"/>
</dbReference>
<name>A0ABY3RX67_9MICO</name>
<dbReference type="SUPFAM" id="SSF50129">
    <property type="entry name" value="GroES-like"/>
    <property type="match status" value="1"/>
</dbReference>
<protein>
    <submittedName>
        <fullName evidence="4">NADP-dependent oxidoreductase</fullName>
    </submittedName>
</protein>
<dbReference type="InterPro" id="IPR020843">
    <property type="entry name" value="ER"/>
</dbReference>
<dbReference type="Gene3D" id="3.40.50.720">
    <property type="entry name" value="NAD(P)-binding Rossmann-like Domain"/>
    <property type="match status" value="1"/>
</dbReference>
<evidence type="ECO:0000256" key="1">
    <source>
        <dbReference type="ARBA" id="ARBA00022857"/>
    </source>
</evidence>
<reference evidence="4 5" key="1">
    <citation type="submission" date="2023-01" db="EMBL/GenBank/DDBJ databases">
        <title>Characterization of estradiol degrading bacteria Microbacterium sp. MZT7 and reveal degrading genes through genome analysis.</title>
        <authorList>
            <person name="Hao P."/>
            <person name="Gao Y."/>
        </authorList>
    </citation>
    <scope>NUCLEOTIDE SEQUENCE [LARGE SCALE GENOMIC DNA]</scope>
    <source>
        <strain evidence="4 5">MZT7</strain>
    </source>
</reference>
<feature type="domain" description="Enoyl reductase (ER)" evidence="3">
    <location>
        <begin position="14"/>
        <end position="324"/>
    </location>
</feature>
<keyword evidence="1" id="KW-0521">NADP</keyword>
<keyword evidence="5" id="KW-1185">Reference proteome</keyword>
<dbReference type="InterPro" id="IPR013154">
    <property type="entry name" value="ADH-like_N"/>
</dbReference>
<evidence type="ECO:0000313" key="4">
    <source>
        <dbReference type="EMBL" id="UGS27281.1"/>
    </source>
</evidence>
<dbReference type="EMBL" id="CP082781">
    <property type="protein sequence ID" value="UGS27281.1"/>
    <property type="molecule type" value="Genomic_DNA"/>
</dbReference>
<accession>A0ABY3RX67</accession>
<dbReference type="CDD" id="cd05289">
    <property type="entry name" value="MDR_like_2"/>
    <property type="match status" value="1"/>
</dbReference>
<dbReference type="SUPFAM" id="SSF51735">
    <property type="entry name" value="NAD(P)-binding Rossmann-fold domains"/>
    <property type="match status" value="1"/>
</dbReference>
<evidence type="ECO:0000313" key="5">
    <source>
        <dbReference type="Proteomes" id="UP001199642"/>
    </source>
</evidence>
<evidence type="ECO:0000256" key="2">
    <source>
        <dbReference type="ARBA" id="ARBA00023002"/>
    </source>
</evidence>
<keyword evidence="2" id="KW-0560">Oxidoreductase</keyword>
<sequence>MAGTARQWVAPSWGAPETWRFLETPVRDPGPGEVTIRVRAAGVNPADAKHVAAPRSTGPAVEWPVPIGYEVSGEIVALGPGTAGEPVTRIGSGPAAQGDEVIAFRVRGGYASALTIPAEKAFRKPAGMDHPAAANLLLAGTTAAEMLAVTEVSAGDLVLLHGASGSVGMSALQQARRIGAVVIGTSSAAGADRVRRFGGHPVVYGPGLIDRVRTIAAEIGRPLSAAWDAVGTDEAVEASLALVQDRARIVTIAAADRASAEGFRWIAGSRPDSARFRDDARGRLVELAERGGLEVPVSRTFPLAEAPAALRLLAQGHPGGAFALIP</sequence>
<dbReference type="Proteomes" id="UP001199642">
    <property type="component" value="Chromosome"/>
</dbReference>
<dbReference type="SMART" id="SM00829">
    <property type="entry name" value="PKS_ER"/>
    <property type="match status" value="1"/>
</dbReference>
<proteinExistence type="predicted"/>
<gene>
    <name evidence="4" type="ORF">K8F61_03480</name>
</gene>
<evidence type="ECO:0000259" key="3">
    <source>
        <dbReference type="SMART" id="SM00829"/>
    </source>
</evidence>
<dbReference type="Pfam" id="PF08240">
    <property type="entry name" value="ADH_N"/>
    <property type="match status" value="1"/>
</dbReference>
<dbReference type="PANTHER" id="PTHR48106">
    <property type="entry name" value="QUINONE OXIDOREDUCTASE PIG3-RELATED"/>
    <property type="match status" value="1"/>
</dbReference>
<dbReference type="RefSeq" id="WP_231820695.1">
    <property type="nucleotide sequence ID" value="NZ_CP082781.1"/>
</dbReference>
<organism evidence="4 5">
    <name type="scientific">Microbacterium resistens</name>
    <dbReference type="NCBI Taxonomy" id="156977"/>
    <lineage>
        <taxon>Bacteria</taxon>
        <taxon>Bacillati</taxon>
        <taxon>Actinomycetota</taxon>
        <taxon>Actinomycetes</taxon>
        <taxon>Micrococcales</taxon>
        <taxon>Microbacteriaceae</taxon>
        <taxon>Microbacterium</taxon>
    </lineage>
</organism>
<dbReference type="InterPro" id="IPR036291">
    <property type="entry name" value="NAD(P)-bd_dom_sf"/>
</dbReference>
<dbReference type="PANTHER" id="PTHR48106:SF13">
    <property type="entry name" value="QUINONE OXIDOREDUCTASE-RELATED"/>
    <property type="match status" value="1"/>
</dbReference>